<protein>
    <submittedName>
        <fullName evidence="1">Uncharacterized protein</fullName>
    </submittedName>
</protein>
<evidence type="ECO:0000313" key="1">
    <source>
        <dbReference type="EMBL" id="ODP27224.1"/>
    </source>
</evidence>
<sequence>MSEEFLDELHKISHDDDWRYKLLMQGVKQTLASRKNESALKRYMRRKTKHITAIWK</sequence>
<keyword evidence="2" id="KW-1185">Reference proteome</keyword>
<comment type="caution">
    <text evidence="1">The sequence shown here is derived from an EMBL/GenBank/DDBJ whole genome shotgun (WGS) entry which is preliminary data.</text>
</comment>
<evidence type="ECO:0000313" key="2">
    <source>
        <dbReference type="Proteomes" id="UP000094578"/>
    </source>
</evidence>
<reference evidence="1 2" key="1">
    <citation type="submission" date="2016-08" db="EMBL/GenBank/DDBJ databases">
        <title>Genome sequencing of Paenibacillus sp. TI45-13ar, isolated from Korean traditional nuruk.</title>
        <authorList>
            <person name="Kim S.-J."/>
        </authorList>
    </citation>
    <scope>NUCLEOTIDE SEQUENCE [LARGE SCALE GENOMIC DNA]</scope>
    <source>
        <strain evidence="1 2">TI45-13ar</strain>
    </source>
</reference>
<proteinExistence type="predicted"/>
<dbReference type="EMBL" id="MDER01000064">
    <property type="protein sequence ID" value="ODP27224.1"/>
    <property type="molecule type" value="Genomic_DNA"/>
</dbReference>
<dbReference type="AlphaFoldDB" id="A0A1E3L0K6"/>
<organism evidence="1 2">
    <name type="scientific">Paenibacillus nuruki</name>
    <dbReference type="NCBI Taxonomy" id="1886670"/>
    <lineage>
        <taxon>Bacteria</taxon>
        <taxon>Bacillati</taxon>
        <taxon>Bacillota</taxon>
        <taxon>Bacilli</taxon>
        <taxon>Bacillales</taxon>
        <taxon>Paenibacillaceae</taxon>
        <taxon>Paenibacillus</taxon>
    </lineage>
</organism>
<gene>
    <name evidence="1" type="ORF">PTI45_03349</name>
</gene>
<accession>A0A1E3L0K6</accession>
<dbReference type="RefSeq" id="WP_175425206.1">
    <property type="nucleotide sequence ID" value="NZ_MDER01000064.1"/>
</dbReference>
<dbReference type="Proteomes" id="UP000094578">
    <property type="component" value="Unassembled WGS sequence"/>
</dbReference>
<name>A0A1E3L0K6_9BACL</name>